<organism evidence="1 2">
    <name type="scientific">Datura stramonium</name>
    <name type="common">Jimsonweed</name>
    <name type="synonym">Common thornapple</name>
    <dbReference type="NCBI Taxonomy" id="4076"/>
    <lineage>
        <taxon>Eukaryota</taxon>
        <taxon>Viridiplantae</taxon>
        <taxon>Streptophyta</taxon>
        <taxon>Embryophyta</taxon>
        <taxon>Tracheophyta</taxon>
        <taxon>Spermatophyta</taxon>
        <taxon>Magnoliopsida</taxon>
        <taxon>eudicotyledons</taxon>
        <taxon>Gunneridae</taxon>
        <taxon>Pentapetalae</taxon>
        <taxon>asterids</taxon>
        <taxon>lamiids</taxon>
        <taxon>Solanales</taxon>
        <taxon>Solanaceae</taxon>
        <taxon>Solanoideae</taxon>
        <taxon>Datureae</taxon>
        <taxon>Datura</taxon>
    </lineage>
</organism>
<keyword evidence="2" id="KW-1185">Reference proteome</keyword>
<evidence type="ECO:0000313" key="1">
    <source>
        <dbReference type="EMBL" id="MCE0482290.1"/>
    </source>
</evidence>
<reference evidence="1 2" key="1">
    <citation type="journal article" date="2021" name="BMC Genomics">
        <title>Datura genome reveals duplications of psychoactive alkaloid biosynthetic genes and high mutation rate following tissue culture.</title>
        <authorList>
            <person name="Rajewski A."/>
            <person name="Carter-House D."/>
            <person name="Stajich J."/>
            <person name="Litt A."/>
        </authorList>
    </citation>
    <scope>NUCLEOTIDE SEQUENCE [LARGE SCALE GENOMIC DNA]</scope>
    <source>
        <strain evidence="1">AR-01</strain>
    </source>
</reference>
<name>A0ABS8VQX6_DATST</name>
<protein>
    <submittedName>
        <fullName evidence="1">Uncharacterized protein</fullName>
    </submittedName>
</protein>
<sequence length="165" mass="17987">MVRILWQGESYSRSSRLKTESCQSRSSGKGVVFGTGVKGPGRAVHQNLNPAGPGRTLDSGLGVSGSTDWDAIELFFTCAVRGSTDSIWAGCCLAWLNALSDATVEIDTLTTSRVIAARTENCFALSLHHNNGKKFFFARSPSASKIEVHQYSCYCGFEKYQKYSK</sequence>
<gene>
    <name evidence="1" type="ORF">HAX54_040953</name>
</gene>
<accession>A0ABS8VQX6</accession>
<proteinExistence type="predicted"/>
<dbReference type="Proteomes" id="UP000823775">
    <property type="component" value="Unassembled WGS sequence"/>
</dbReference>
<evidence type="ECO:0000313" key="2">
    <source>
        <dbReference type="Proteomes" id="UP000823775"/>
    </source>
</evidence>
<dbReference type="EMBL" id="JACEIK010005844">
    <property type="protein sequence ID" value="MCE0482290.1"/>
    <property type="molecule type" value="Genomic_DNA"/>
</dbReference>
<comment type="caution">
    <text evidence="1">The sequence shown here is derived from an EMBL/GenBank/DDBJ whole genome shotgun (WGS) entry which is preliminary data.</text>
</comment>